<reference evidence="2 3" key="1">
    <citation type="submission" date="2018-11" db="EMBL/GenBank/DDBJ databases">
        <title>Sequencing the genomes of 1000 actinobacteria strains.</title>
        <authorList>
            <person name="Klenk H.-P."/>
        </authorList>
    </citation>
    <scope>NUCLEOTIDE SEQUENCE [LARGE SCALE GENOMIC DNA]</scope>
    <source>
        <strain evidence="2 3">DSM 9580</strain>
    </source>
</reference>
<dbReference type="InterPro" id="IPR030395">
    <property type="entry name" value="GP_PDE_dom"/>
</dbReference>
<dbReference type="InterPro" id="IPR017946">
    <property type="entry name" value="PLC-like_Pdiesterase_TIM-brl"/>
</dbReference>
<dbReference type="Pfam" id="PF03009">
    <property type="entry name" value="GDPD"/>
    <property type="match status" value="1"/>
</dbReference>
<evidence type="ECO:0000313" key="2">
    <source>
        <dbReference type="EMBL" id="ROR66945.1"/>
    </source>
</evidence>
<organism evidence="2 3">
    <name type="scientific">Agrococcus jenensis</name>
    <dbReference type="NCBI Taxonomy" id="46353"/>
    <lineage>
        <taxon>Bacteria</taxon>
        <taxon>Bacillati</taxon>
        <taxon>Actinomycetota</taxon>
        <taxon>Actinomycetes</taxon>
        <taxon>Micrococcales</taxon>
        <taxon>Microbacteriaceae</taxon>
        <taxon>Agrococcus</taxon>
    </lineage>
</organism>
<dbReference type="SUPFAM" id="SSF51695">
    <property type="entry name" value="PLC-like phosphodiesterases"/>
    <property type="match status" value="1"/>
</dbReference>
<dbReference type="AlphaFoldDB" id="A0A3N2AVF3"/>
<name>A0A3N2AVF3_9MICO</name>
<accession>A0A3N2AVF3</accession>
<dbReference type="GO" id="GO:0006629">
    <property type="term" value="P:lipid metabolic process"/>
    <property type="evidence" value="ECO:0007669"/>
    <property type="project" value="InterPro"/>
</dbReference>
<sequence length="252" mass="26930">MSPYLTPAPPRVLAHRGLALGAPENTMMAFIAAVDAGATFLETDVHATADGVAVLAHDPGLDRVAGTDVVIERTLWRDLQQIDLGQGEGVPGLREALLALPDARWNIDLKSDASVVPAVRAVVEAKAVDRVLLTSFSERRRRQAQQLLPEVATSASRSIVMQALAAQRLGLRSRLRGILAPVVALQVPRRAKGVEIVTERSVAAFQQAGVEVHVWTINDEAEMRELLALGVDGIVTDRCDLALPLVSGHSGT</sequence>
<dbReference type="OrthoDB" id="5241788at2"/>
<dbReference type="PROSITE" id="PS51704">
    <property type="entry name" value="GP_PDE"/>
    <property type="match status" value="1"/>
</dbReference>
<evidence type="ECO:0000313" key="3">
    <source>
        <dbReference type="Proteomes" id="UP000275456"/>
    </source>
</evidence>
<evidence type="ECO:0000259" key="1">
    <source>
        <dbReference type="PROSITE" id="PS51704"/>
    </source>
</evidence>
<proteinExistence type="predicted"/>
<dbReference type="RefSeq" id="WP_123697872.1">
    <property type="nucleotide sequence ID" value="NZ_RKHJ01000001.1"/>
</dbReference>
<feature type="domain" description="GP-PDE" evidence="1">
    <location>
        <begin position="10"/>
        <end position="246"/>
    </location>
</feature>
<dbReference type="EMBL" id="RKHJ01000001">
    <property type="protein sequence ID" value="ROR66945.1"/>
    <property type="molecule type" value="Genomic_DNA"/>
</dbReference>
<keyword evidence="3" id="KW-1185">Reference proteome</keyword>
<dbReference type="Gene3D" id="3.20.20.190">
    <property type="entry name" value="Phosphatidylinositol (PI) phosphodiesterase"/>
    <property type="match status" value="1"/>
</dbReference>
<dbReference type="PANTHER" id="PTHR43805:SF1">
    <property type="entry name" value="GP-PDE DOMAIN-CONTAINING PROTEIN"/>
    <property type="match status" value="1"/>
</dbReference>
<dbReference type="PANTHER" id="PTHR43805">
    <property type="entry name" value="GLYCEROPHOSPHORYL DIESTER PHOSPHODIESTERASE"/>
    <property type="match status" value="1"/>
</dbReference>
<gene>
    <name evidence="2" type="ORF">EDD26_2341</name>
</gene>
<dbReference type="Proteomes" id="UP000275456">
    <property type="component" value="Unassembled WGS sequence"/>
</dbReference>
<protein>
    <submittedName>
        <fullName evidence="2">Glycerophosphoryl diester phosphodiesterase</fullName>
    </submittedName>
</protein>
<comment type="caution">
    <text evidence="2">The sequence shown here is derived from an EMBL/GenBank/DDBJ whole genome shotgun (WGS) entry which is preliminary data.</text>
</comment>
<dbReference type="GO" id="GO:0008081">
    <property type="term" value="F:phosphoric diester hydrolase activity"/>
    <property type="evidence" value="ECO:0007669"/>
    <property type="project" value="InterPro"/>
</dbReference>